<comment type="caution">
    <text evidence="11">The sequence shown here is derived from an EMBL/GenBank/DDBJ whole genome shotgun (WGS) entry which is preliminary data.</text>
</comment>
<evidence type="ECO:0000256" key="5">
    <source>
        <dbReference type="ARBA" id="ARBA00022842"/>
    </source>
</evidence>
<dbReference type="Pfam" id="PF02581">
    <property type="entry name" value="TMP-TENI"/>
    <property type="match status" value="1"/>
</dbReference>
<keyword evidence="3" id="KW-0808">Transferase</keyword>
<evidence type="ECO:0000256" key="8">
    <source>
        <dbReference type="ARBA" id="ARBA00047851"/>
    </source>
</evidence>
<dbReference type="GO" id="GO:0009228">
    <property type="term" value="P:thiamine biosynthetic process"/>
    <property type="evidence" value="ECO:0007669"/>
    <property type="project" value="UniProtKB-KW"/>
</dbReference>
<dbReference type="GO" id="GO:0004789">
    <property type="term" value="F:thiamine-phosphate diphosphorylase activity"/>
    <property type="evidence" value="ECO:0007669"/>
    <property type="project" value="UniProtKB-EC"/>
</dbReference>
<evidence type="ECO:0000313" key="11">
    <source>
        <dbReference type="EMBL" id="OQS06799.1"/>
    </source>
</evidence>
<evidence type="ECO:0000256" key="1">
    <source>
        <dbReference type="ARBA" id="ARBA00005165"/>
    </source>
</evidence>
<evidence type="ECO:0000256" key="2">
    <source>
        <dbReference type="ARBA" id="ARBA00012830"/>
    </source>
</evidence>
<dbReference type="UniPathway" id="UPA00060">
    <property type="reaction ID" value="UER00141"/>
</dbReference>
<evidence type="ECO:0000313" key="12">
    <source>
        <dbReference type="Proteomes" id="UP000243217"/>
    </source>
</evidence>
<dbReference type="PANTHER" id="PTHR20857">
    <property type="entry name" value="THIAMINE-PHOSPHATE PYROPHOSPHORYLASE"/>
    <property type="match status" value="1"/>
</dbReference>
<dbReference type="EMBL" id="JNBS01000305">
    <property type="protein sequence ID" value="OQS06799.1"/>
    <property type="molecule type" value="Genomic_DNA"/>
</dbReference>
<dbReference type="GO" id="GO:0009229">
    <property type="term" value="P:thiamine diphosphate biosynthetic process"/>
    <property type="evidence" value="ECO:0007669"/>
    <property type="project" value="UniProtKB-UniPathway"/>
</dbReference>
<evidence type="ECO:0000259" key="10">
    <source>
        <dbReference type="Pfam" id="PF02581"/>
    </source>
</evidence>
<feature type="domain" description="Thiamine phosphate synthase/TenI" evidence="10">
    <location>
        <begin position="14"/>
        <end position="205"/>
    </location>
</feature>
<keyword evidence="6" id="KW-0784">Thiamine biosynthesis</keyword>
<dbReference type="InterPro" id="IPR036206">
    <property type="entry name" value="ThiamineP_synth_sf"/>
</dbReference>
<keyword evidence="4" id="KW-0479">Metal-binding</keyword>
<dbReference type="HAMAP" id="MF_00097">
    <property type="entry name" value="TMP_synthase"/>
    <property type="match status" value="1"/>
</dbReference>
<dbReference type="InterPro" id="IPR034291">
    <property type="entry name" value="TMP_synthase"/>
</dbReference>
<dbReference type="CDD" id="cd00564">
    <property type="entry name" value="TMP_TenI"/>
    <property type="match status" value="1"/>
</dbReference>
<comment type="catalytic activity">
    <reaction evidence="9">
        <text>2-[(2R,5Z)-2-carboxy-4-methylthiazol-5(2H)-ylidene]ethyl phosphate + 4-amino-2-methyl-5-(diphosphooxymethyl)pyrimidine + 2 H(+) = thiamine phosphate + CO2 + diphosphate</text>
        <dbReference type="Rhea" id="RHEA:47844"/>
        <dbReference type="ChEBI" id="CHEBI:15378"/>
        <dbReference type="ChEBI" id="CHEBI:16526"/>
        <dbReference type="ChEBI" id="CHEBI:33019"/>
        <dbReference type="ChEBI" id="CHEBI:37575"/>
        <dbReference type="ChEBI" id="CHEBI:57841"/>
        <dbReference type="ChEBI" id="CHEBI:62899"/>
        <dbReference type="EC" id="2.5.1.3"/>
    </reaction>
</comment>
<dbReference type="OrthoDB" id="10028886at2759"/>
<keyword evidence="12" id="KW-1185">Reference proteome</keyword>
<dbReference type="EC" id="2.5.1.3" evidence="2"/>
<reference evidence="11 12" key="1">
    <citation type="journal article" date="2014" name="Genome Biol. Evol.">
        <title>The secreted proteins of Achlya hypogyna and Thraustotheca clavata identify the ancestral oomycete secretome and reveal gene acquisitions by horizontal gene transfer.</title>
        <authorList>
            <person name="Misner I."/>
            <person name="Blouin N."/>
            <person name="Leonard G."/>
            <person name="Richards T.A."/>
            <person name="Lane C.E."/>
        </authorList>
    </citation>
    <scope>NUCLEOTIDE SEQUENCE [LARGE SCALE GENOMIC DNA]</scope>
    <source>
        <strain evidence="11 12">ATCC 34112</strain>
    </source>
</reference>
<dbReference type="GO" id="GO:0005737">
    <property type="term" value="C:cytoplasm"/>
    <property type="evidence" value="ECO:0007669"/>
    <property type="project" value="TreeGrafter"/>
</dbReference>
<protein>
    <recommendedName>
        <fullName evidence="2">thiamine phosphate synthase</fullName>
        <ecNumber evidence="2">2.5.1.3</ecNumber>
    </recommendedName>
</protein>
<organism evidence="11 12">
    <name type="scientific">Thraustotheca clavata</name>
    <dbReference type="NCBI Taxonomy" id="74557"/>
    <lineage>
        <taxon>Eukaryota</taxon>
        <taxon>Sar</taxon>
        <taxon>Stramenopiles</taxon>
        <taxon>Oomycota</taxon>
        <taxon>Saprolegniomycetes</taxon>
        <taxon>Saprolegniales</taxon>
        <taxon>Achlyaceae</taxon>
        <taxon>Thraustotheca</taxon>
    </lineage>
</organism>
<dbReference type="Gene3D" id="3.20.20.70">
    <property type="entry name" value="Aldolase class I"/>
    <property type="match status" value="1"/>
</dbReference>
<gene>
    <name evidence="11" type="ORF">THRCLA_01174</name>
</gene>
<keyword evidence="5" id="KW-0460">Magnesium</keyword>
<accession>A0A1W0A9C8</accession>
<sequence length="229" mass="24059">MLASTRTLAARPWLYLVTPSIASTKEVVRIVDEAIQGGVNVVQLRNKLYAPDSNELREMAQAVREITQAHQVPFLVNDYVQLALSVGADGAHIGQEDATIDQAKALIQSANVNNFILGVTVRDAIQATAACKAGASYLGVGPVYMSSTKKQANDGKTINLDGLESVATTAASFHVPIVAIGGINASRVESCMNSKASGVAVVAAISEAQDIRAASAALWQQVSKYHAVV</sequence>
<evidence type="ECO:0000256" key="3">
    <source>
        <dbReference type="ARBA" id="ARBA00022679"/>
    </source>
</evidence>
<proteinExistence type="inferred from homology"/>
<dbReference type="InterPro" id="IPR022998">
    <property type="entry name" value="ThiamineP_synth_TenI"/>
</dbReference>
<dbReference type="AlphaFoldDB" id="A0A1W0A9C8"/>
<name>A0A1W0A9C8_9STRA</name>
<evidence type="ECO:0000256" key="4">
    <source>
        <dbReference type="ARBA" id="ARBA00022723"/>
    </source>
</evidence>
<dbReference type="InterPro" id="IPR013785">
    <property type="entry name" value="Aldolase_TIM"/>
</dbReference>
<evidence type="ECO:0000256" key="6">
    <source>
        <dbReference type="ARBA" id="ARBA00022977"/>
    </source>
</evidence>
<dbReference type="PANTHER" id="PTHR20857:SF23">
    <property type="entry name" value="THIAMINE BIOSYNTHETIC BIFUNCTIONAL ENZYME"/>
    <property type="match status" value="1"/>
</dbReference>
<comment type="catalytic activity">
    <reaction evidence="8">
        <text>2-(2-carboxy-4-methylthiazol-5-yl)ethyl phosphate + 4-amino-2-methyl-5-(diphosphooxymethyl)pyrimidine + 2 H(+) = thiamine phosphate + CO2 + diphosphate</text>
        <dbReference type="Rhea" id="RHEA:47848"/>
        <dbReference type="ChEBI" id="CHEBI:15378"/>
        <dbReference type="ChEBI" id="CHEBI:16526"/>
        <dbReference type="ChEBI" id="CHEBI:33019"/>
        <dbReference type="ChEBI" id="CHEBI:37575"/>
        <dbReference type="ChEBI" id="CHEBI:57841"/>
        <dbReference type="ChEBI" id="CHEBI:62890"/>
        <dbReference type="EC" id="2.5.1.3"/>
    </reaction>
</comment>
<dbReference type="Proteomes" id="UP000243217">
    <property type="component" value="Unassembled WGS sequence"/>
</dbReference>
<dbReference type="STRING" id="74557.A0A1W0A9C8"/>
<dbReference type="NCBIfam" id="TIGR00693">
    <property type="entry name" value="thiE"/>
    <property type="match status" value="1"/>
</dbReference>
<comment type="catalytic activity">
    <reaction evidence="7">
        <text>4-methyl-5-(2-phosphooxyethyl)-thiazole + 4-amino-2-methyl-5-(diphosphooxymethyl)pyrimidine + H(+) = thiamine phosphate + diphosphate</text>
        <dbReference type="Rhea" id="RHEA:22328"/>
        <dbReference type="ChEBI" id="CHEBI:15378"/>
        <dbReference type="ChEBI" id="CHEBI:33019"/>
        <dbReference type="ChEBI" id="CHEBI:37575"/>
        <dbReference type="ChEBI" id="CHEBI:57841"/>
        <dbReference type="ChEBI" id="CHEBI:58296"/>
        <dbReference type="EC" id="2.5.1.3"/>
    </reaction>
</comment>
<dbReference type="GO" id="GO:0046872">
    <property type="term" value="F:metal ion binding"/>
    <property type="evidence" value="ECO:0007669"/>
    <property type="project" value="UniProtKB-KW"/>
</dbReference>
<comment type="pathway">
    <text evidence="1">Cofactor biosynthesis; thiamine diphosphate biosynthesis; thiamine phosphate from 4-amino-2-methyl-5-diphosphomethylpyrimidine and 4-methyl-5-(2-phosphoethyl)-thiazole: step 1/1.</text>
</comment>
<dbReference type="SUPFAM" id="SSF51391">
    <property type="entry name" value="Thiamin phosphate synthase"/>
    <property type="match status" value="1"/>
</dbReference>
<evidence type="ECO:0000256" key="7">
    <source>
        <dbReference type="ARBA" id="ARBA00047334"/>
    </source>
</evidence>
<evidence type="ECO:0000256" key="9">
    <source>
        <dbReference type="ARBA" id="ARBA00047883"/>
    </source>
</evidence>